<keyword evidence="2" id="KW-1185">Reference proteome</keyword>
<evidence type="ECO:0000313" key="1">
    <source>
        <dbReference type="EMBL" id="KAI9511511.1"/>
    </source>
</evidence>
<evidence type="ECO:0000313" key="2">
    <source>
        <dbReference type="Proteomes" id="UP001207468"/>
    </source>
</evidence>
<reference evidence="1" key="1">
    <citation type="submission" date="2021-03" db="EMBL/GenBank/DDBJ databases">
        <title>Evolutionary priming and transition to the ectomycorrhizal habit in an iconic lineage of mushroom-forming fungi: is preadaptation a requirement?</title>
        <authorList>
            <consortium name="DOE Joint Genome Institute"/>
            <person name="Looney B.P."/>
            <person name="Miyauchi S."/>
            <person name="Morin E."/>
            <person name="Drula E."/>
            <person name="Courty P.E."/>
            <person name="Chicoki N."/>
            <person name="Fauchery L."/>
            <person name="Kohler A."/>
            <person name="Kuo A."/>
            <person name="LaButti K."/>
            <person name="Pangilinan J."/>
            <person name="Lipzen A."/>
            <person name="Riley R."/>
            <person name="Andreopoulos W."/>
            <person name="He G."/>
            <person name="Johnson J."/>
            <person name="Barry K.W."/>
            <person name="Grigoriev I.V."/>
            <person name="Nagy L."/>
            <person name="Hibbett D."/>
            <person name="Henrissat B."/>
            <person name="Matheny P.B."/>
            <person name="Labbe J."/>
            <person name="Martin A.F."/>
        </authorList>
    </citation>
    <scope>NUCLEOTIDE SEQUENCE</scope>
    <source>
        <strain evidence="1">BPL698</strain>
    </source>
</reference>
<proteinExistence type="predicted"/>
<sequence length="422" mass="46464">MVPPSPSNDATLAMTRTMYGNTSRLTSSQRSRLVKSTRKVAQILGENPIPIVNPPLSILRRRVKKAPGGNAVAHSSPLISITKKITRAALEPLKTVHRRDLDANNDGMRSSQSPPADGDASHGRDWLVTQAESEFDSEHKTHSPDVSSPGSSRFATTLRKRRSSLISTSSSSSSSSSSTQSFIPSLSEWDKGKEDFEAIRRRKRLAKLAHHLGEGVPPELVLPNSGITKPKRRDSRRRFRRSAPAFRVPPDLRLLPVESPTSDEGTLGSASPLLSPSDVQRPAIKKTVEVFQSSGHTLVGADATSPPSLVDQRHLRARSEYSIALLRERRAAPLHPNRYSEENERVGAISLDDGQGQEPETGAQAFSQPRSESRMAFLRPRSTASTPEPVVVVRRSERRQGWSGEWNAESMRVVISKLRDLR</sequence>
<gene>
    <name evidence="1" type="ORF">F5148DRAFT_328621</name>
</gene>
<name>A0ACC0UIL6_9AGAM</name>
<dbReference type="EMBL" id="JAGFNK010000021">
    <property type="protein sequence ID" value="KAI9511511.1"/>
    <property type="molecule type" value="Genomic_DNA"/>
</dbReference>
<protein>
    <submittedName>
        <fullName evidence="1">Uncharacterized protein</fullName>
    </submittedName>
</protein>
<dbReference type="Proteomes" id="UP001207468">
    <property type="component" value="Unassembled WGS sequence"/>
</dbReference>
<comment type="caution">
    <text evidence="1">The sequence shown here is derived from an EMBL/GenBank/DDBJ whole genome shotgun (WGS) entry which is preliminary data.</text>
</comment>
<organism evidence="1 2">
    <name type="scientific">Russula earlei</name>
    <dbReference type="NCBI Taxonomy" id="71964"/>
    <lineage>
        <taxon>Eukaryota</taxon>
        <taxon>Fungi</taxon>
        <taxon>Dikarya</taxon>
        <taxon>Basidiomycota</taxon>
        <taxon>Agaricomycotina</taxon>
        <taxon>Agaricomycetes</taxon>
        <taxon>Russulales</taxon>
        <taxon>Russulaceae</taxon>
        <taxon>Russula</taxon>
    </lineage>
</organism>
<accession>A0ACC0UIL6</accession>